<dbReference type="KEGG" id="dpp:DICPUDRAFT_42613"/>
<dbReference type="Proteomes" id="UP000001064">
    <property type="component" value="Unassembled WGS sequence"/>
</dbReference>
<sequence length="153" mass="18460">MKILISTFIILFLLVQSYFPISYYFKLNQLQKKEGYQETIFSSAQTGEEPELVNFTDLQLDTDDERFVWRMFSPIAIDTKCSFEYYNSETFKKINYQTLYFKQWIDLMEMCRKPIIEEISKDLCLKNQNQILLIAKKYYQNNLIMEKRVNLTC</sequence>
<dbReference type="InParanoid" id="F1A2F7"/>
<accession>F1A2F7</accession>
<evidence type="ECO:0000313" key="2">
    <source>
        <dbReference type="Proteomes" id="UP000001064"/>
    </source>
</evidence>
<gene>
    <name evidence="1" type="ORF">DICPUDRAFT_42613</name>
</gene>
<dbReference type="OrthoDB" id="10658605at2759"/>
<name>F1A2F7_DICPU</name>
<proteinExistence type="predicted"/>
<protein>
    <submittedName>
        <fullName evidence="1">Uncharacterized protein</fullName>
    </submittedName>
</protein>
<dbReference type="VEuPathDB" id="AmoebaDB:DICPUDRAFT_42613"/>
<dbReference type="RefSeq" id="XP_003293854.1">
    <property type="nucleotide sequence ID" value="XM_003293806.1"/>
</dbReference>
<evidence type="ECO:0000313" key="1">
    <source>
        <dbReference type="EMBL" id="EGC29621.1"/>
    </source>
</evidence>
<organism evidence="1 2">
    <name type="scientific">Dictyostelium purpureum</name>
    <name type="common">Slime mold</name>
    <dbReference type="NCBI Taxonomy" id="5786"/>
    <lineage>
        <taxon>Eukaryota</taxon>
        <taxon>Amoebozoa</taxon>
        <taxon>Evosea</taxon>
        <taxon>Eumycetozoa</taxon>
        <taxon>Dictyostelia</taxon>
        <taxon>Dictyosteliales</taxon>
        <taxon>Dictyosteliaceae</taxon>
        <taxon>Dictyostelium</taxon>
    </lineage>
</organism>
<keyword evidence="2" id="KW-1185">Reference proteome</keyword>
<reference evidence="2" key="1">
    <citation type="journal article" date="2011" name="Genome Biol.">
        <title>Comparative genomics of the social amoebae Dictyostelium discoideum and Dictyostelium purpureum.</title>
        <authorList>
            <consortium name="US DOE Joint Genome Institute (JGI-PGF)"/>
            <person name="Sucgang R."/>
            <person name="Kuo A."/>
            <person name="Tian X."/>
            <person name="Salerno W."/>
            <person name="Parikh A."/>
            <person name="Feasley C.L."/>
            <person name="Dalin E."/>
            <person name="Tu H."/>
            <person name="Huang E."/>
            <person name="Barry K."/>
            <person name="Lindquist E."/>
            <person name="Shapiro H."/>
            <person name="Bruce D."/>
            <person name="Schmutz J."/>
            <person name="Salamov A."/>
            <person name="Fey P."/>
            <person name="Gaudet P."/>
            <person name="Anjard C."/>
            <person name="Babu M.M."/>
            <person name="Basu S."/>
            <person name="Bushmanova Y."/>
            <person name="van der Wel H."/>
            <person name="Katoh-Kurasawa M."/>
            <person name="Dinh C."/>
            <person name="Coutinho P.M."/>
            <person name="Saito T."/>
            <person name="Elias M."/>
            <person name="Schaap P."/>
            <person name="Kay R.R."/>
            <person name="Henrissat B."/>
            <person name="Eichinger L."/>
            <person name="Rivero F."/>
            <person name="Putnam N.H."/>
            <person name="West C.M."/>
            <person name="Loomis W.F."/>
            <person name="Chisholm R.L."/>
            <person name="Shaulsky G."/>
            <person name="Strassmann J.E."/>
            <person name="Queller D.C."/>
            <person name="Kuspa A."/>
            <person name="Grigoriev I.V."/>
        </authorList>
    </citation>
    <scope>NUCLEOTIDE SEQUENCE [LARGE SCALE GENOMIC DNA]</scope>
    <source>
        <strain evidence="2">QSDP1</strain>
    </source>
</reference>
<dbReference type="EMBL" id="GL871410">
    <property type="protein sequence ID" value="EGC29621.1"/>
    <property type="molecule type" value="Genomic_DNA"/>
</dbReference>
<dbReference type="AlphaFoldDB" id="F1A2F7"/>
<dbReference type="GeneID" id="10505170"/>